<organism evidence="3 4">
    <name type="scientific">Volvox reticuliferus</name>
    <dbReference type="NCBI Taxonomy" id="1737510"/>
    <lineage>
        <taxon>Eukaryota</taxon>
        <taxon>Viridiplantae</taxon>
        <taxon>Chlorophyta</taxon>
        <taxon>core chlorophytes</taxon>
        <taxon>Chlorophyceae</taxon>
        <taxon>CS clade</taxon>
        <taxon>Chlamydomonadales</taxon>
        <taxon>Volvocaceae</taxon>
        <taxon>Volvox</taxon>
    </lineage>
</organism>
<dbReference type="InterPro" id="IPR002048">
    <property type="entry name" value="EF_hand_dom"/>
</dbReference>
<protein>
    <recommendedName>
        <fullName evidence="2">EF-hand domain-containing protein</fullName>
    </recommendedName>
</protein>
<evidence type="ECO:0000256" key="1">
    <source>
        <dbReference type="ARBA" id="ARBA00006765"/>
    </source>
</evidence>
<dbReference type="Proteomes" id="UP000722791">
    <property type="component" value="Unassembled WGS sequence"/>
</dbReference>
<dbReference type="GO" id="GO:0005509">
    <property type="term" value="F:calcium ion binding"/>
    <property type="evidence" value="ECO:0007669"/>
    <property type="project" value="InterPro"/>
</dbReference>
<dbReference type="PANTHER" id="PTHR31495:SF0">
    <property type="entry name" value="BINDING PROTEIN CALEOSIN, PUTATIVE (AFU_ORTHOLOGUE AFUA_5G13750)-RELATED"/>
    <property type="match status" value="1"/>
</dbReference>
<reference evidence="3" key="1">
    <citation type="journal article" date="2021" name="Proc. Natl. Acad. Sci. U.S.A.">
        <title>Three genomes in the algal genus Volvox reveal the fate of a haploid sex-determining region after a transition to homothallism.</title>
        <authorList>
            <person name="Yamamoto K."/>
            <person name="Hamaji T."/>
            <person name="Kawai-Toyooka H."/>
            <person name="Matsuzaki R."/>
            <person name="Takahashi F."/>
            <person name="Nishimura Y."/>
            <person name="Kawachi M."/>
            <person name="Noguchi H."/>
            <person name="Minakuchi Y."/>
            <person name="Umen J.G."/>
            <person name="Toyoda A."/>
            <person name="Nozaki H."/>
        </authorList>
    </citation>
    <scope>NUCLEOTIDE SEQUENCE</scope>
    <source>
        <strain evidence="3">NIES-3785</strain>
    </source>
</reference>
<dbReference type="PROSITE" id="PS50222">
    <property type="entry name" value="EF_HAND_2"/>
    <property type="match status" value="1"/>
</dbReference>
<sequence length="174" mass="19593">MRGFRFLLRRLLSEPLNTLAAVPVALAVQLPLSWLAGDSWLPDPRLLVHVRNAHKVVHGSNSKAWDRSGHFTPARFEAVLSKYDRDGKGGLTLWEVISFLRGQANLGDVFGMMASAGEWLMTWALLRDSKGVLRREDMRGMYDGTAFYRLAERNGYKHYGMLAARKPAVMKGYA</sequence>
<feature type="domain" description="EF-hand" evidence="2">
    <location>
        <begin position="71"/>
        <end position="106"/>
    </location>
</feature>
<proteinExistence type="inferred from homology"/>
<dbReference type="InterPro" id="IPR007736">
    <property type="entry name" value="Caleosin-related"/>
</dbReference>
<gene>
    <name evidence="3" type="ORF">Vretimale_1519</name>
</gene>
<comment type="similarity">
    <text evidence="1">Belongs to the caleosin family.</text>
</comment>
<accession>A0A8J4DAW7</accession>
<comment type="caution">
    <text evidence="3">The sequence shown here is derived from an EMBL/GenBank/DDBJ whole genome shotgun (WGS) entry which is preliminary data.</text>
</comment>
<evidence type="ECO:0000313" key="4">
    <source>
        <dbReference type="Proteomes" id="UP000722791"/>
    </source>
</evidence>
<evidence type="ECO:0000313" key="3">
    <source>
        <dbReference type="EMBL" id="GIL95522.1"/>
    </source>
</evidence>
<dbReference type="AlphaFoldDB" id="A0A8J4DAW7"/>
<dbReference type="GO" id="GO:0004497">
    <property type="term" value="F:monooxygenase activity"/>
    <property type="evidence" value="ECO:0007669"/>
    <property type="project" value="TreeGrafter"/>
</dbReference>
<evidence type="ECO:0000259" key="2">
    <source>
        <dbReference type="PROSITE" id="PS50222"/>
    </source>
</evidence>
<name>A0A8J4DAW7_9CHLO</name>
<dbReference type="Pfam" id="PF05042">
    <property type="entry name" value="Caleosin"/>
    <property type="match status" value="1"/>
</dbReference>
<dbReference type="PANTHER" id="PTHR31495">
    <property type="entry name" value="PEROXYGENASE 3-RELATED"/>
    <property type="match status" value="1"/>
</dbReference>
<dbReference type="EMBL" id="BNCQ01000002">
    <property type="protein sequence ID" value="GIL95522.1"/>
    <property type="molecule type" value="Genomic_DNA"/>
</dbReference>